<dbReference type="InterPro" id="IPR002625">
    <property type="entry name" value="Smr_dom"/>
</dbReference>
<reference evidence="3 4" key="1">
    <citation type="submission" date="2024-02" db="EMBL/GenBank/DDBJ databases">
        <title>De novo assembly and annotation of 12 fungi associated with fruit tree decline syndrome in Ontario, Canada.</title>
        <authorList>
            <person name="Sulman M."/>
            <person name="Ellouze W."/>
            <person name="Ilyukhin E."/>
        </authorList>
    </citation>
    <scope>NUCLEOTIDE SEQUENCE [LARGE SCALE GENOMIC DNA]</scope>
    <source>
        <strain evidence="3 4">M169</strain>
    </source>
</reference>
<dbReference type="InterPro" id="IPR013899">
    <property type="entry name" value="DUF1771"/>
</dbReference>
<comment type="caution">
    <text evidence="3">The sequence shown here is derived from an EMBL/GenBank/DDBJ whole genome shotgun (WGS) entry which is preliminary data.</text>
</comment>
<dbReference type="EMBL" id="JAKNSF020000023">
    <property type="protein sequence ID" value="KAK7731250.1"/>
    <property type="molecule type" value="Genomic_DNA"/>
</dbReference>
<feature type="compositionally biased region" description="Polar residues" evidence="1">
    <location>
        <begin position="77"/>
        <end position="89"/>
    </location>
</feature>
<evidence type="ECO:0000256" key="1">
    <source>
        <dbReference type="SAM" id="MobiDB-lite"/>
    </source>
</evidence>
<feature type="region of interest" description="Disordered" evidence="1">
    <location>
        <begin position="244"/>
        <end position="308"/>
    </location>
</feature>
<evidence type="ECO:0000259" key="2">
    <source>
        <dbReference type="PROSITE" id="PS50828"/>
    </source>
</evidence>
<name>A0ABR1PBA8_DIAER</name>
<evidence type="ECO:0000313" key="4">
    <source>
        <dbReference type="Proteomes" id="UP001430848"/>
    </source>
</evidence>
<dbReference type="InterPro" id="IPR052772">
    <property type="entry name" value="Endo/PolyKinase_Domain-Protein"/>
</dbReference>
<organism evidence="3 4">
    <name type="scientific">Diaporthe eres</name>
    <name type="common">Phomopsis oblonga</name>
    <dbReference type="NCBI Taxonomy" id="83184"/>
    <lineage>
        <taxon>Eukaryota</taxon>
        <taxon>Fungi</taxon>
        <taxon>Dikarya</taxon>
        <taxon>Ascomycota</taxon>
        <taxon>Pezizomycotina</taxon>
        <taxon>Sordariomycetes</taxon>
        <taxon>Sordariomycetidae</taxon>
        <taxon>Diaporthales</taxon>
        <taxon>Diaporthaceae</taxon>
        <taxon>Diaporthe</taxon>
        <taxon>Diaporthe eres species complex</taxon>
    </lineage>
</organism>
<dbReference type="CDD" id="cd14279">
    <property type="entry name" value="CUE"/>
    <property type="match status" value="1"/>
</dbReference>
<dbReference type="Proteomes" id="UP001430848">
    <property type="component" value="Unassembled WGS sequence"/>
</dbReference>
<gene>
    <name evidence="3" type="ORF">SLS63_005525</name>
</gene>
<feature type="compositionally biased region" description="Low complexity" evidence="1">
    <location>
        <begin position="248"/>
        <end position="295"/>
    </location>
</feature>
<proteinExistence type="predicted"/>
<dbReference type="SUPFAM" id="SSF160443">
    <property type="entry name" value="SMR domain-like"/>
    <property type="match status" value="1"/>
</dbReference>
<dbReference type="PANTHER" id="PTHR46535">
    <property type="entry name" value="NEDD4-BINDING PROTEIN 2"/>
    <property type="match status" value="1"/>
</dbReference>
<feature type="region of interest" description="Disordered" evidence="1">
    <location>
        <begin position="69"/>
        <end position="96"/>
    </location>
</feature>
<dbReference type="InterPro" id="IPR036063">
    <property type="entry name" value="Smr_dom_sf"/>
</dbReference>
<keyword evidence="4" id="KW-1185">Reference proteome</keyword>
<feature type="domain" description="Smr" evidence="2">
    <location>
        <begin position="382"/>
        <end position="466"/>
    </location>
</feature>
<dbReference type="SMART" id="SM01162">
    <property type="entry name" value="DUF1771"/>
    <property type="match status" value="1"/>
</dbReference>
<dbReference type="Gene3D" id="3.30.1370.110">
    <property type="match status" value="1"/>
</dbReference>
<feature type="compositionally biased region" description="Basic and acidic residues" evidence="1">
    <location>
        <begin position="220"/>
        <end position="229"/>
    </location>
</feature>
<feature type="region of interest" description="Disordered" evidence="1">
    <location>
        <begin position="209"/>
        <end position="229"/>
    </location>
</feature>
<sequence length="466" mass="50006">MTQLDSANACQDEFRSALDESLIIAIVGDYDLTVQFEEARAILQGLSQDAEAEEASRFNGGGLDGDVDGLSGLEGPANTNSSHSVSGSKPCTDISSRTDLSDTLSDQFESLDLLNDVDVLALDEDGKIAELKVMFPLLKDMDIKFSLRKADGDFTKACEELLSTQFLEENGLRPKGIDGAFRDDEHVGHKKGKTRISVRRQVDRGLLCDGLVNGRSGTETPKDKAGKARLDVEYRLKPLDLDAEDKAASSPVSPALSASRPLTRRSSLPRLMPSSSASNAATSAPNTPAASKPTTGWQTVQSAKPRKTYTELARDAAEARASTAQSFTAAQAAYRRGKSDALFRPVAGVLAERAREQLGRSKAAQSEAYEALVDGNSSRDHIDLHGVPVADGVRIALERTQEWWAALGEDRARRARCGEGFTVVTGLGNHSSGGVSRLRQDVGAALKRAGWRVRTETGQFVVTGKV</sequence>
<evidence type="ECO:0000313" key="3">
    <source>
        <dbReference type="EMBL" id="KAK7731250.1"/>
    </source>
</evidence>
<protein>
    <recommendedName>
        <fullName evidence="2">Smr domain-containing protein</fullName>
    </recommendedName>
</protein>
<dbReference type="PROSITE" id="PS50828">
    <property type="entry name" value="SMR"/>
    <property type="match status" value="1"/>
</dbReference>
<dbReference type="PANTHER" id="PTHR46535:SF1">
    <property type="entry name" value="NEDD4-BINDING PROTEIN 2"/>
    <property type="match status" value="1"/>
</dbReference>
<accession>A0ABR1PBA8</accession>